<keyword evidence="3" id="KW-1185">Reference proteome</keyword>
<feature type="region of interest" description="Disordered" evidence="1">
    <location>
        <begin position="65"/>
        <end position="86"/>
    </location>
</feature>
<name>A0AAV1PV37_SCOSC</name>
<protein>
    <submittedName>
        <fullName evidence="2">Uncharacterized protein</fullName>
    </submittedName>
</protein>
<proteinExistence type="predicted"/>
<accession>A0AAV1PV37</accession>
<dbReference type="AlphaFoldDB" id="A0AAV1PV37"/>
<organism evidence="2 3">
    <name type="scientific">Scomber scombrus</name>
    <name type="common">Atlantic mackerel</name>
    <name type="synonym">Scomber vernalis</name>
    <dbReference type="NCBI Taxonomy" id="13677"/>
    <lineage>
        <taxon>Eukaryota</taxon>
        <taxon>Metazoa</taxon>
        <taxon>Chordata</taxon>
        <taxon>Craniata</taxon>
        <taxon>Vertebrata</taxon>
        <taxon>Euteleostomi</taxon>
        <taxon>Actinopterygii</taxon>
        <taxon>Neopterygii</taxon>
        <taxon>Teleostei</taxon>
        <taxon>Neoteleostei</taxon>
        <taxon>Acanthomorphata</taxon>
        <taxon>Pelagiaria</taxon>
        <taxon>Scombriformes</taxon>
        <taxon>Scombridae</taxon>
        <taxon>Scomber</taxon>
    </lineage>
</organism>
<feature type="compositionally biased region" description="Basic and acidic residues" evidence="1">
    <location>
        <begin position="8"/>
        <end position="30"/>
    </location>
</feature>
<comment type="caution">
    <text evidence="2">The sequence shown here is derived from an EMBL/GenBank/DDBJ whole genome shotgun (WGS) entry which is preliminary data.</text>
</comment>
<dbReference type="Proteomes" id="UP001314229">
    <property type="component" value="Unassembled WGS sequence"/>
</dbReference>
<gene>
    <name evidence="2" type="ORF">FSCOSCO3_A024836</name>
</gene>
<feature type="region of interest" description="Disordered" evidence="1">
    <location>
        <begin position="1"/>
        <end position="47"/>
    </location>
</feature>
<sequence>MQKPPNDLSRREVMVEIESEEQKARDEKSVKEKRRKHVQKKDKSNKNAEVELKWRRYRQRYTAGPIGLLQNPHTSQDGGDKGLQPAIFLDKTGKNTDIDWTEPEDQRPPCIFPPLSNLLIKRT</sequence>
<evidence type="ECO:0000313" key="2">
    <source>
        <dbReference type="EMBL" id="CAK6975548.1"/>
    </source>
</evidence>
<evidence type="ECO:0000256" key="1">
    <source>
        <dbReference type="SAM" id="MobiDB-lite"/>
    </source>
</evidence>
<feature type="compositionally biased region" description="Basic residues" evidence="1">
    <location>
        <begin position="31"/>
        <end position="40"/>
    </location>
</feature>
<evidence type="ECO:0000313" key="3">
    <source>
        <dbReference type="Proteomes" id="UP001314229"/>
    </source>
</evidence>
<dbReference type="EMBL" id="CAWUFR010000305">
    <property type="protein sequence ID" value="CAK6975548.1"/>
    <property type="molecule type" value="Genomic_DNA"/>
</dbReference>
<reference evidence="2 3" key="1">
    <citation type="submission" date="2024-01" db="EMBL/GenBank/DDBJ databases">
        <authorList>
            <person name="Alioto T."/>
            <person name="Alioto T."/>
            <person name="Gomez Garrido J."/>
        </authorList>
    </citation>
    <scope>NUCLEOTIDE SEQUENCE [LARGE SCALE GENOMIC DNA]</scope>
</reference>